<evidence type="ECO:0000313" key="8">
    <source>
        <dbReference type="Proteomes" id="UP000091967"/>
    </source>
</evidence>
<evidence type="ECO:0000256" key="3">
    <source>
        <dbReference type="ARBA" id="ARBA00022771"/>
    </source>
</evidence>
<accession>A0A1B8A572</accession>
<dbReference type="InterPro" id="IPR052035">
    <property type="entry name" value="ZnF_BED_domain_contain"/>
</dbReference>
<name>A0A1B8A572_FUSPO</name>
<gene>
    <name evidence="7" type="ORF">FPOA_13567</name>
</gene>
<feature type="compositionally biased region" description="Acidic residues" evidence="6">
    <location>
        <begin position="777"/>
        <end position="807"/>
    </location>
</feature>
<evidence type="ECO:0000256" key="2">
    <source>
        <dbReference type="ARBA" id="ARBA00022723"/>
    </source>
</evidence>
<sequence length="890" mass="101040">MVSESSSVPSTPSSNPDFIDVERFFTREKAKPRALYVCLYCKASPWRDGYKGNARRHIRNHHPYLIGLSSRQNRSQQSLGTYITSSTTPSAAALRNAFNRQAYVDAIIGLVTRRRVAFSMVEWDELKDLALACNPAIEDSLITSRRTVMRYISANYELYADHLAQSLRSAVSMIHISSDLWTSPHRHGMLAAGLIADVLKRFGIRRVGYHTGDNATSNNTCLEALSEKLFNEREIIFDPVRRRIRCFGHIINLSLQAFLLARSKEALKAALHATGDVAGAQSVETFSAALGESAPPASDIPVDQTLEENHGRQQRDRNARRVEFSGWEGIGALRKLHHLAVWLRNSPIHSDDWREAVNRSLGIDNTTRWSSWYKTISVALDKKVQIVQFMVDHDKDIGLTNLLTGADWDILSKTHAFLQPFTEATLITEGDKASICSTLRLMDGLLSHFEKAKIHYSTPEFHDSRMLHSIEMGWFVLNKYYTMSEEAPVYVAALLLDPRCRKAYLDKNWKSACINPAIAGVRQVRLQTWIGGKHARYWIVRDDSDSNGPSDIADTADTTSRSAMDELIAISQARLEEEDAVRLRKGDLEEEIDRDSPWVKRLGWVRHFGSRNLINIHDAAQWIRARPATGRSTGRQEDEEAARERLLLGRFGQSFDREVERCCWRLYSVPTETLQWLNSISSVTPSGVPFGCKGKEESMSQYTSVGHRYLSFCWKAYRIGRKEAFERWAVRFTDEQWSLLRDVAEELERDRAPSSHDSGFFSGRERQAKDKDGDKDKDEDEDEDEDEVEDGDEDEYQDDDDSDDGEQGGEGLTSPLQDALDRAVFRFIVASIKTHVGGNVYTNSLLCFCAALGIKPRPMGYTEPHLYTGLLAAMVWWARLFLFKFHLDFV</sequence>
<keyword evidence="2" id="KW-0479">Metal-binding</keyword>
<keyword evidence="8" id="KW-1185">Reference proteome</keyword>
<dbReference type="SUPFAM" id="SSF53098">
    <property type="entry name" value="Ribonuclease H-like"/>
    <property type="match status" value="1"/>
</dbReference>
<evidence type="ECO:0000256" key="1">
    <source>
        <dbReference type="ARBA" id="ARBA00004123"/>
    </source>
</evidence>
<dbReference type="EMBL" id="LYXU01000145">
    <property type="protein sequence ID" value="OBS15622.1"/>
    <property type="molecule type" value="Genomic_DNA"/>
</dbReference>
<organism evidence="7 8">
    <name type="scientific">Fusarium poae</name>
    <dbReference type="NCBI Taxonomy" id="36050"/>
    <lineage>
        <taxon>Eukaryota</taxon>
        <taxon>Fungi</taxon>
        <taxon>Dikarya</taxon>
        <taxon>Ascomycota</taxon>
        <taxon>Pezizomycotina</taxon>
        <taxon>Sordariomycetes</taxon>
        <taxon>Hypocreomycetidae</taxon>
        <taxon>Hypocreales</taxon>
        <taxon>Nectriaceae</taxon>
        <taxon>Fusarium</taxon>
    </lineage>
</organism>
<evidence type="ECO:0000256" key="6">
    <source>
        <dbReference type="SAM" id="MobiDB-lite"/>
    </source>
</evidence>
<comment type="caution">
    <text evidence="7">The sequence shown here is derived from an EMBL/GenBank/DDBJ whole genome shotgun (WGS) entry which is preliminary data.</text>
</comment>
<keyword evidence="4" id="KW-0862">Zinc</keyword>
<dbReference type="GO" id="GO:0008270">
    <property type="term" value="F:zinc ion binding"/>
    <property type="evidence" value="ECO:0007669"/>
    <property type="project" value="UniProtKB-KW"/>
</dbReference>
<dbReference type="PANTHER" id="PTHR46481">
    <property type="entry name" value="ZINC FINGER BED DOMAIN-CONTAINING PROTEIN 4"/>
    <property type="match status" value="1"/>
</dbReference>
<comment type="subcellular location">
    <subcellularLocation>
        <location evidence="1">Nucleus</location>
    </subcellularLocation>
</comment>
<dbReference type="AlphaFoldDB" id="A0A1B8A572"/>
<dbReference type="GO" id="GO:0005634">
    <property type="term" value="C:nucleus"/>
    <property type="evidence" value="ECO:0007669"/>
    <property type="project" value="UniProtKB-SubCell"/>
</dbReference>
<evidence type="ECO:0000313" key="7">
    <source>
        <dbReference type="EMBL" id="OBS15622.1"/>
    </source>
</evidence>
<dbReference type="InterPro" id="IPR012337">
    <property type="entry name" value="RNaseH-like_sf"/>
</dbReference>
<feature type="region of interest" description="Disordered" evidence="6">
    <location>
        <begin position="748"/>
        <end position="814"/>
    </location>
</feature>
<dbReference type="PANTHER" id="PTHR46481:SF10">
    <property type="entry name" value="ZINC FINGER BED DOMAIN-CONTAINING PROTEIN 39"/>
    <property type="match status" value="1"/>
</dbReference>
<evidence type="ECO:0000256" key="5">
    <source>
        <dbReference type="ARBA" id="ARBA00023242"/>
    </source>
</evidence>
<feature type="compositionally biased region" description="Basic and acidic residues" evidence="6">
    <location>
        <begin position="763"/>
        <end position="776"/>
    </location>
</feature>
<keyword evidence="3" id="KW-0863">Zinc-finger</keyword>
<proteinExistence type="predicted"/>
<evidence type="ECO:0000256" key="4">
    <source>
        <dbReference type="ARBA" id="ARBA00022833"/>
    </source>
</evidence>
<dbReference type="Proteomes" id="UP000091967">
    <property type="component" value="Unassembled WGS sequence"/>
</dbReference>
<keyword evidence="5" id="KW-0539">Nucleus</keyword>
<evidence type="ECO:0008006" key="9">
    <source>
        <dbReference type="Google" id="ProtNLM"/>
    </source>
</evidence>
<protein>
    <recommendedName>
        <fullName evidence="9">HAT C-terminal dimerisation domain-containing protein</fullName>
    </recommendedName>
</protein>
<reference evidence="7 8" key="1">
    <citation type="submission" date="2016-06" db="EMBL/GenBank/DDBJ databases">
        <title>Living apart together: crosstalk between the core and supernumerary genomes in a fungal plant pathogen.</title>
        <authorList>
            <person name="Vanheule A."/>
            <person name="Audenaert K."/>
            <person name="Warris S."/>
            <person name="Van De Geest H."/>
            <person name="Schijlen E."/>
            <person name="Hofte M."/>
            <person name="De Saeger S."/>
            <person name="Haesaert G."/>
            <person name="Waalwijk C."/>
            <person name="Van Der Lee T."/>
        </authorList>
    </citation>
    <scope>NUCLEOTIDE SEQUENCE [LARGE SCALE GENOMIC DNA]</scope>
    <source>
        <strain evidence="7 8">2516</strain>
    </source>
</reference>